<reference evidence="1" key="1">
    <citation type="submission" date="2019-12" db="EMBL/GenBank/DDBJ databases">
        <title>An insight into the sialome of adult female Ixodes ricinus ticks feeding for 6 days.</title>
        <authorList>
            <person name="Perner J."/>
            <person name="Ribeiro J.M.C."/>
        </authorList>
    </citation>
    <scope>NUCLEOTIDE SEQUENCE</scope>
    <source>
        <strain evidence="1">Semi-engorged</strain>
        <tissue evidence="1">Salivary glands</tissue>
    </source>
</reference>
<name>A0A6B0U5K5_IXORI</name>
<proteinExistence type="predicted"/>
<dbReference type="AlphaFoldDB" id="A0A6B0U5K5"/>
<sequence length="78" mass="8721">MVSSRTEPSRWRWSSTLVLGFLNGSACRRKLMAHSGTTLRSRTACRALQPPPLHTTGSDRVLSLFSRSTQVPQVPLQR</sequence>
<dbReference type="EMBL" id="GIFC01001897">
    <property type="protein sequence ID" value="MXU83980.1"/>
    <property type="molecule type" value="Transcribed_RNA"/>
</dbReference>
<organism evidence="1">
    <name type="scientific">Ixodes ricinus</name>
    <name type="common">Common tick</name>
    <name type="synonym">Acarus ricinus</name>
    <dbReference type="NCBI Taxonomy" id="34613"/>
    <lineage>
        <taxon>Eukaryota</taxon>
        <taxon>Metazoa</taxon>
        <taxon>Ecdysozoa</taxon>
        <taxon>Arthropoda</taxon>
        <taxon>Chelicerata</taxon>
        <taxon>Arachnida</taxon>
        <taxon>Acari</taxon>
        <taxon>Parasitiformes</taxon>
        <taxon>Ixodida</taxon>
        <taxon>Ixodoidea</taxon>
        <taxon>Ixodidae</taxon>
        <taxon>Ixodinae</taxon>
        <taxon>Ixodes</taxon>
    </lineage>
</organism>
<protein>
    <submittedName>
        <fullName evidence="1">Putative secreted protein</fullName>
    </submittedName>
</protein>
<accession>A0A6B0U5K5</accession>
<evidence type="ECO:0000313" key="1">
    <source>
        <dbReference type="EMBL" id="MXU83980.1"/>
    </source>
</evidence>